<dbReference type="EMBL" id="LIXZ01000032">
    <property type="protein sequence ID" value="KPL57677.1"/>
    <property type="molecule type" value="Genomic_DNA"/>
</dbReference>
<dbReference type="PATRIC" id="fig|218284.4.peg.2996"/>
<dbReference type="RefSeq" id="WP_060674988.1">
    <property type="nucleotide sequence ID" value="NZ_LIXZ01000032.1"/>
</dbReference>
<accession>A0A0P6VXW9</accession>
<evidence type="ECO:0000313" key="2">
    <source>
        <dbReference type="Proteomes" id="UP000050398"/>
    </source>
</evidence>
<dbReference type="Proteomes" id="UP000050398">
    <property type="component" value="Unassembled WGS sequence"/>
</dbReference>
<evidence type="ECO:0000313" key="1">
    <source>
        <dbReference type="EMBL" id="KPL57677.1"/>
    </source>
</evidence>
<gene>
    <name evidence="1" type="ORF">AM506_20955</name>
</gene>
<comment type="caution">
    <text evidence="1">The sequence shown here is derived from an EMBL/GenBank/DDBJ whole genome shotgun (WGS) entry which is preliminary data.</text>
</comment>
<protein>
    <submittedName>
        <fullName evidence="1">Uncharacterized protein</fullName>
    </submittedName>
</protein>
<dbReference type="OrthoDB" id="9816071at2"/>
<dbReference type="Gene3D" id="3.40.50.300">
    <property type="entry name" value="P-loop containing nucleotide triphosphate hydrolases"/>
    <property type="match status" value="1"/>
</dbReference>
<dbReference type="InterPro" id="IPR027417">
    <property type="entry name" value="P-loop_NTPase"/>
</dbReference>
<organism evidence="1 2">
    <name type="scientific">Rossellomorea vietnamensis</name>
    <dbReference type="NCBI Taxonomy" id="218284"/>
    <lineage>
        <taxon>Bacteria</taxon>
        <taxon>Bacillati</taxon>
        <taxon>Bacillota</taxon>
        <taxon>Bacilli</taxon>
        <taxon>Bacillales</taxon>
        <taxon>Bacillaceae</taxon>
        <taxon>Rossellomorea</taxon>
    </lineage>
</organism>
<dbReference type="AlphaFoldDB" id="A0A0P6VXW9"/>
<name>A0A0P6VXW9_9BACI</name>
<reference evidence="1 2" key="1">
    <citation type="submission" date="2015-08" db="EMBL/GenBank/DDBJ databases">
        <title>Draft Genome Sequence of Bacillus vietnamensis UCD-SED5.</title>
        <authorList>
            <person name="Lee R.D."/>
            <person name="Jospin G."/>
            <person name="Lang J.M."/>
            <person name="Coil D.A."/>
            <person name="Eisen J.A."/>
        </authorList>
    </citation>
    <scope>NUCLEOTIDE SEQUENCE [LARGE SCALE GENOMIC DNA]</scope>
    <source>
        <strain evidence="1 2">UCD-SED5</strain>
    </source>
</reference>
<proteinExistence type="predicted"/>
<sequence>MTKLNEIQRKILMMNAANFQKLVDTYLVATGYRNITSLGSVVGSESTRKGTPDAYFVLNNGKYVFVEYTVQKEGLYKKIRSDLHKCLDETFTGIERAKIQEIIYCHTAQLYPKELEELNYLLEQHNIRLRIIGIDQLSQDLYQKYPRIAKEFLNVNIDTGQIVTMEDFVSIYDKNAMATPLGINFHFREEELSSVLCSLQENDVVTVSGKAGTGKTRLVLEACRSYINANHTTKLLCVKNNGQSLYEDLLVYLHEQGDYLLLIDDANQTTSLDIILEYLHEKDSGKRVKVIATVRDYALDKVLEKVEEHTIAKQIKIEKLKDEEIREIVSKEFNITNSLYLERIESIAQGNPRLAVMAASIAKRESTFESISDTTQLLDQYFTNIRKDLDDLNDNNFLKVAGIISFLNNINLNDTENLKSLCKISQINEDVFNSIITRLGELEIVDIYDNQVAKVSDQILSTYLLYLSIIDKKILPLSALIDKYFPEMKNRIVETVNSLNNHFNSQRTHRMLEAEIKALWNHYKGKNDSRFEDYMLTFWIFNKTETLLYIKQCIDDMEYEPFENNFIISNNYSNEPPPIIQTLIQYRYTDEHLMALDLIFDYLSKKTNEFQLIYSIIVKKFGINQHSHRRNYFVQNYVISRLKEKANNWSDEILTMMFIRVSTHFLKYSFEHTEAKGYRGIVIHNITLIANDGCIEYRTKIWINLIELLNANKYKREVIHLLNAIRINSDVAQEIIEIDKYYIAKIIREKLNQASFEHCLLVNKLFKSFKRVGIKLIDDVESYQSDRYKIYSIIKGERKFREDYREAEEQKRNSIREWIKDFTLIDFEKLFEDIRYIHETIEEESYEIVDGMNKLFSVLIEVQADLSEITKIYLNMNLKLDVHPNQIIEYLITTQGLDQTEQIIRQQDYYNKSNWLFSFFSLIPKNQISQKYLDSLYKHFNEPSTDSTGWYHDLSFLENYMQIDGNVFVNVTEILLQGNENEKRKFFLCMSLIFNPHTELRKKLFSLFNGKLSTLKNAYFEMLKIDSYRDYDSSFLIDFMKYDESILFDYIDFQFSVNGQYYLQSDSINLNFIWPLENYYNLVSKAFNYILKKTQDNIFLRGQYIDELFKFEEIDENSRLKNNQNQWIKDYMKHNRTAEEAIETLFYAVASFDNHRKKELIEYWLMQNKSFELFEKLNFQPLSGSWSGSEIPWLVQRRSFYESLRPILNGLDYLKHRQHIEEIISEIDKRIQKVKLEEFVNDY</sequence>
<dbReference type="SUPFAM" id="SSF52540">
    <property type="entry name" value="P-loop containing nucleoside triphosphate hydrolases"/>
    <property type="match status" value="1"/>
</dbReference>